<dbReference type="EMBL" id="BARW01010800">
    <property type="protein sequence ID" value="GAI80617.1"/>
    <property type="molecule type" value="Genomic_DNA"/>
</dbReference>
<comment type="caution">
    <text evidence="1">The sequence shown here is derived from an EMBL/GenBank/DDBJ whole genome shotgun (WGS) entry which is preliminary data.</text>
</comment>
<name>X1RIP5_9ZZZZ</name>
<dbReference type="AlphaFoldDB" id="X1RIP5"/>
<evidence type="ECO:0000313" key="1">
    <source>
        <dbReference type="EMBL" id="GAI80617.1"/>
    </source>
</evidence>
<proteinExistence type="predicted"/>
<organism evidence="1">
    <name type="scientific">marine sediment metagenome</name>
    <dbReference type="NCBI Taxonomy" id="412755"/>
    <lineage>
        <taxon>unclassified sequences</taxon>
        <taxon>metagenomes</taxon>
        <taxon>ecological metagenomes</taxon>
    </lineage>
</organism>
<gene>
    <name evidence="1" type="ORF">S12H4_21090</name>
</gene>
<sequence length="65" mass="7602">MRETIRIAVNADTYEEISRFEKKLKQIFPNAAVTSEGIRQNKRVDIFGVYYAFFHIHTHEGGSNR</sequence>
<protein>
    <submittedName>
        <fullName evidence="1">Uncharacterized protein</fullName>
    </submittedName>
</protein>
<accession>X1RIP5</accession>
<reference evidence="1" key="1">
    <citation type="journal article" date="2014" name="Front. Microbiol.">
        <title>High frequency of phylogenetically diverse reductive dehalogenase-homologous genes in deep subseafloor sedimentary metagenomes.</title>
        <authorList>
            <person name="Kawai M."/>
            <person name="Futagami T."/>
            <person name="Toyoda A."/>
            <person name="Takaki Y."/>
            <person name="Nishi S."/>
            <person name="Hori S."/>
            <person name="Arai W."/>
            <person name="Tsubouchi T."/>
            <person name="Morono Y."/>
            <person name="Uchiyama I."/>
            <person name="Ito T."/>
            <person name="Fujiyama A."/>
            <person name="Inagaki F."/>
            <person name="Takami H."/>
        </authorList>
    </citation>
    <scope>NUCLEOTIDE SEQUENCE</scope>
    <source>
        <strain evidence="1">Expedition CK06-06</strain>
    </source>
</reference>